<keyword evidence="1" id="KW-0812">Transmembrane</keyword>
<name>A0A9P5NSG1_GYMJU</name>
<keyword evidence="3" id="KW-1185">Reference proteome</keyword>
<feature type="transmembrane region" description="Helical" evidence="1">
    <location>
        <begin position="77"/>
        <end position="100"/>
    </location>
</feature>
<sequence length="166" mass="17748">MSWKHSCLAAGCMGFCRVQCELLSWLLGYLELWLLNMAYVIDRSDDATALEDPYSPSPSPVARESTTGTLQDASQKAFQICCCFSAFVFPAFFFGSHFVLNAASTWAHVLVEVVGKPSNHSSATESDFKHDPKGDNGVWDVISTLGVGKSAVTGNGITGGVGGSEK</sequence>
<protein>
    <submittedName>
        <fullName evidence="2">Uncharacterized protein</fullName>
    </submittedName>
</protein>
<organism evidence="2 3">
    <name type="scientific">Gymnopilus junonius</name>
    <name type="common">Spectacular rustgill mushroom</name>
    <name type="synonym">Gymnopilus spectabilis subsp. junonius</name>
    <dbReference type="NCBI Taxonomy" id="109634"/>
    <lineage>
        <taxon>Eukaryota</taxon>
        <taxon>Fungi</taxon>
        <taxon>Dikarya</taxon>
        <taxon>Basidiomycota</taxon>
        <taxon>Agaricomycotina</taxon>
        <taxon>Agaricomycetes</taxon>
        <taxon>Agaricomycetidae</taxon>
        <taxon>Agaricales</taxon>
        <taxon>Agaricineae</taxon>
        <taxon>Hymenogastraceae</taxon>
        <taxon>Gymnopilus</taxon>
    </lineage>
</organism>
<dbReference type="EMBL" id="JADNYJ010000037">
    <property type="protein sequence ID" value="KAF8902289.1"/>
    <property type="molecule type" value="Genomic_DNA"/>
</dbReference>
<dbReference type="AlphaFoldDB" id="A0A9P5NSG1"/>
<keyword evidence="1" id="KW-0472">Membrane</keyword>
<evidence type="ECO:0000313" key="3">
    <source>
        <dbReference type="Proteomes" id="UP000724874"/>
    </source>
</evidence>
<proteinExistence type="predicted"/>
<dbReference type="Proteomes" id="UP000724874">
    <property type="component" value="Unassembled WGS sequence"/>
</dbReference>
<reference evidence="2" key="1">
    <citation type="submission" date="2020-11" db="EMBL/GenBank/DDBJ databases">
        <authorList>
            <consortium name="DOE Joint Genome Institute"/>
            <person name="Ahrendt S."/>
            <person name="Riley R."/>
            <person name="Andreopoulos W."/>
            <person name="LaButti K."/>
            <person name="Pangilinan J."/>
            <person name="Ruiz-duenas F.J."/>
            <person name="Barrasa J.M."/>
            <person name="Sanchez-Garcia M."/>
            <person name="Camarero S."/>
            <person name="Miyauchi S."/>
            <person name="Serrano A."/>
            <person name="Linde D."/>
            <person name="Babiker R."/>
            <person name="Drula E."/>
            <person name="Ayuso-Fernandez I."/>
            <person name="Pacheco R."/>
            <person name="Padilla G."/>
            <person name="Ferreira P."/>
            <person name="Barriuso J."/>
            <person name="Kellner H."/>
            <person name="Castanera R."/>
            <person name="Alfaro M."/>
            <person name="Ramirez L."/>
            <person name="Pisabarro A.G."/>
            <person name="Kuo A."/>
            <person name="Tritt A."/>
            <person name="Lipzen A."/>
            <person name="He G."/>
            <person name="Yan M."/>
            <person name="Ng V."/>
            <person name="Cullen D."/>
            <person name="Martin F."/>
            <person name="Rosso M.-N."/>
            <person name="Henrissat B."/>
            <person name="Hibbett D."/>
            <person name="Martinez A.T."/>
            <person name="Grigoriev I.V."/>
        </authorList>
    </citation>
    <scope>NUCLEOTIDE SEQUENCE</scope>
    <source>
        <strain evidence="2">AH 44721</strain>
    </source>
</reference>
<gene>
    <name evidence="2" type="ORF">CPB84DRAFT_1746771</name>
</gene>
<evidence type="ECO:0000313" key="2">
    <source>
        <dbReference type="EMBL" id="KAF8902289.1"/>
    </source>
</evidence>
<comment type="caution">
    <text evidence="2">The sequence shown here is derived from an EMBL/GenBank/DDBJ whole genome shotgun (WGS) entry which is preliminary data.</text>
</comment>
<keyword evidence="1" id="KW-1133">Transmembrane helix</keyword>
<evidence type="ECO:0000256" key="1">
    <source>
        <dbReference type="SAM" id="Phobius"/>
    </source>
</evidence>
<accession>A0A9P5NSG1</accession>